<dbReference type="InterPro" id="IPR011990">
    <property type="entry name" value="TPR-like_helical_dom_sf"/>
</dbReference>
<dbReference type="Proteomes" id="UP000029665">
    <property type="component" value="Unassembled WGS sequence"/>
</dbReference>
<dbReference type="AlphaFoldDB" id="A0A060S2G8"/>
<keyword evidence="2" id="KW-0812">Transmembrane</keyword>
<dbReference type="EMBL" id="CCBP010000011">
    <property type="protein sequence ID" value="CDO68316.1"/>
    <property type="molecule type" value="Genomic_DNA"/>
</dbReference>
<accession>A0A060S2G8</accession>
<keyword evidence="2" id="KW-1133">Transmembrane helix</keyword>
<dbReference type="OMA" id="GAHMWVE"/>
<dbReference type="OrthoDB" id="2524554at2759"/>
<protein>
    <submittedName>
        <fullName evidence="3">Uncharacterized protein</fullName>
    </submittedName>
</protein>
<evidence type="ECO:0000313" key="3">
    <source>
        <dbReference type="EMBL" id="CDO68316.1"/>
    </source>
</evidence>
<dbReference type="Gene3D" id="1.25.40.10">
    <property type="entry name" value="Tetratricopeptide repeat domain"/>
    <property type="match status" value="1"/>
</dbReference>
<evidence type="ECO:0000313" key="4">
    <source>
        <dbReference type="Proteomes" id="UP000029665"/>
    </source>
</evidence>
<name>A0A060S2G8_PYCCI</name>
<evidence type="ECO:0000256" key="1">
    <source>
        <dbReference type="SAM" id="MobiDB-lite"/>
    </source>
</evidence>
<dbReference type="HOGENOM" id="CLU_034949_0_0_1"/>
<feature type="region of interest" description="Disordered" evidence="1">
    <location>
        <begin position="15"/>
        <end position="45"/>
    </location>
</feature>
<evidence type="ECO:0000256" key="2">
    <source>
        <dbReference type="SAM" id="Phobius"/>
    </source>
</evidence>
<comment type="caution">
    <text evidence="3">The sequence shown here is derived from an EMBL/GenBank/DDBJ whole genome shotgun (WGS) entry which is preliminary data.</text>
</comment>
<feature type="region of interest" description="Disordered" evidence="1">
    <location>
        <begin position="407"/>
        <end position="427"/>
    </location>
</feature>
<keyword evidence="2" id="KW-0472">Membrane</keyword>
<keyword evidence="4" id="KW-1185">Reference proteome</keyword>
<reference evidence="3" key="1">
    <citation type="submission" date="2014-01" db="EMBL/GenBank/DDBJ databases">
        <title>The genome of the white-rot fungus Pycnoporus cinnabarinus: a basidiomycete model with a versatile arsenal for lignocellulosic biomass breakdown.</title>
        <authorList>
            <person name="Levasseur A."/>
            <person name="Lomascolo A."/>
            <person name="Ruiz-Duenas F.J."/>
            <person name="Uzan E."/>
            <person name="Piumi F."/>
            <person name="Kues U."/>
            <person name="Ram A.F.J."/>
            <person name="Murat C."/>
            <person name="Haon M."/>
            <person name="Benoit I."/>
            <person name="Arfi Y."/>
            <person name="Chevret D."/>
            <person name="Drula E."/>
            <person name="Kwon M.J."/>
            <person name="Gouret P."/>
            <person name="Lesage-Meessen L."/>
            <person name="Lombard V."/>
            <person name="Mariette J."/>
            <person name="Noirot C."/>
            <person name="Park J."/>
            <person name="Patyshakuliyeva A."/>
            <person name="Wieneger R.A.B."/>
            <person name="Wosten H.A.B."/>
            <person name="Martin F."/>
            <person name="Coutinho P.M."/>
            <person name="de Vries R."/>
            <person name="Martinez A.T."/>
            <person name="Klopp C."/>
            <person name="Pontarotti P."/>
            <person name="Henrissat B."/>
            <person name="Record E."/>
        </authorList>
    </citation>
    <scope>NUCLEOTIDE SEQUENCE [LARGE SCALE GENOMIC DNA]</scope>
    <source>
        <strain evidence="3">BRFM137</strain>
    </source>
</reference>
<sequence>MMLSRARRRIPASLPRFVPPRPRLIPRRYASSDNKPPAPLPDNVNPTPYLPDSFGTHAMFTVDFFRRFLKYTAVGLIAVTVTTWTAFEGAHLWVEHSALSPETDDDAKQWEWDLEADKWSGSQKGGTDPGLGFYGRHAVRSAWMVLNWGTGSSTNVVASKSFTGRNGEGATLAPIQASLEYAQEFLRIAIEIAEQANAKGRLHPMTLTALLARRADVLSRMGTRLALDEARSEYERVWANLSGQGVQAARIALKIGDLNRRLGDTEDALSWWHRSIRLAAGKTVPANPDAVPTIPDAIPATSLAQRTLVSTLVSLSAFYATTGQLRQAQTVEEKALELLRSIPSPRSFESASPGQALHCLYILHRSSILSIHLAEVLYALRAKSTTSIDWLTRAAESSERVALSLTGLPPTHPDAPGSKIPHPPASETPLTEVYAKSKSMASPAKNLLRDARRTAAEAWNLIGVLTEGSRSADAPAKALECYERALGWAGVGRDKAGGIGEPGEGTLESEWKVFWANYVRARDAVKKQEQK</sequence>
<proteinExistence type="predicted"/>
<feature type="transmembrane region" description="Helical" evidence="2">
    <location>
        <begin position="68"/>
        <end position="87"/>
    </location>
</feature>
<gene>
    <name evidence="3" type="ORF">BN946_scf184799.g43</name>
</gene>
<organism evidence="3 4">
    <name type="scientific">Pycnoporus cinnabarinus</name>
    <name type="common">Cinnabar-red polypore</name>
    <name type="synonym">Trametes cinnabarina</name>
    <dbReference type="NCBI Taxonomy" id="5643"/>
    <lineage>
        <taxon>Eukaryota</taxon>
        <taxon>Fungi</taxon>
        <taxon>Dikarya</taxon>
        <taxon>Basidiomycota</taxon>
        <taxon>Agaricomycotina</taxon>
        <taxon>Agaricomycetes</taxon>
        <taxon>Polyporales</taxon>
        <taxon>Polyporaceae</taxon>
        <taxon>Trametes</taxon>
    </lineage>
</organism>